<name>A0A6B0GE73_9EURY</name>
<proteinExistence type="predicted"/>
<evidence type="ECO:0000313" key="2">
    <source>
        <dbReference type="Proteomes" id="UP000451471"/>
    </source>
</evidence>
<gene>
    <name evidence="1" type="ORF">GQS65_01180</name>
</gene>
<protein>
    <submittedName>
        <fullName evidence="1">Uncharacterized protein</fullName>
    </submittedName>
</protein>
<dbReference type="Proteomes" id="UP000451471">
    <property type="component" value="Unassembled WGS sequence"/>
</dbReference>
<dbReference type="EMBL" id="WSZK01000004">
    <property type="protein sequence ID" value="MWG33112.1"/>
    <property type="molecule type" value="Genomic_DNA"/>
</dbReference>
<keyword evidence="2" id="KW-1185">Reference proteome</keyword>
<dbReference type="AlphaFoldDB" id="A0A6B0GE73"/>
<reference evidence="1 2" key="1">
    <citation type="submission" date="2019-12" db="EMBL/GenBank/DDBJ databases">
        <title>Halocatena pleomorpha gen. nov. sp. nov., an extremely halophilic archaeon of family Halobacteriaceae isolated from saltpan soil.</title>
        <authorList>
            <person name="Pal Y."/>
            <person name="Verma A."/>
            <person name="Krishnamurthi S."/>
            <person name="Kumar P."/>
        </authorList>
    </citation>
    <scope>NUCLEOTIDE SEQUENCE [LARGE SCALE GENOMIC DNA]</scope>
    <source>
        <strain evidence="1 2">JCM 16495</strain>
    </source>
</reference>
<dbReference type="RefSeq" id="WP_158202847.1">
    <property type="nucleotide sequence ID" value="NZ_WSZK01000004.1"/>
</dbReference>
<organism evidence="1 2">
    <name type="scientific">Halomarina oriensis</name>
    <dbReference type="NCBI Taxonomy" id="671145"/>
    <lineage>
        <taxon>Archaea</taxon>
        <taxon>Methanobacteriati</taxon>
        <taxon>Methanobacteriota</taxon>
        <taxon>Stenosarchaea group</taxon>
        <taxon>Halobacteria</taxon>
        <taxon>Halobacteriales</taxon>
        <taxon>Natronomonadaceae</taxon>
        <taxon>Halomarina</taxon>
    </lineage>
</organism>
<comment type="caution">
    <text evidence="1">The sequence shown here is derived from an EMBL/GenBank/DDBJ whole genome shotgun (WGS) entry which is preliminary data.</text>
</comment>
<accession>A0A6B0GE73</accession>
<evidence type="ECO:0000313" key="1">
    <source>
        <dbReference type="EMBL" id="MWG33112.1"/>
    </source>
</evidence>
<sequence length="119" mass="13296">MVTTRHAFSGDSANQYVSNHHFSASNGDTVTIYGENGALQNDATFEFRDQMQKNGHRAYKGTLSNLDAETQKVLRERFNNDEQVDIDVKDSQGTDRFTVSLIGFNSGGVFRVLILNYSP</sequence>